<feature type="transmembrane region" description="Helical" evidence="5">
    <location>
        <begin position="274"/>
        <end position="295"/>
    </location>
</feature>
<reference evidence="7 8" key="1">
    <citation type="submission" date="2018-06" db="EMBL/GenBank/DDBJ databases">
        <authorList>
            <consortium name="Pathogen Informatics"/>
            <person name="Doyle S."/>
        </authorList>
    </citation>
    <scope>NUCLEOTIDE SEQUENCE [LARGE SCALE GENOMIC DNA]</scope>
    <source>
        <strain evidence="7 8">NCTC9935</strain>
    </source>
</reference>
<feature type="transmembrane region" description="Helical" evidence="5">
    <location>
        <begin position="63"/>
        <end position="83"/>
    </location>
</feature>
<feature type="transmembrane region" description="Helical" evidence="5">
    <location>
        <begin position="95"/>
        <end position="112"/>
    </location>
</feature>
<evidence type="ECO:0000256" key="5">
    <source>
        <dbReference type="SAM" id="Phobius"/>
    </source>
</evidence>
<dbReference type="InterPro" id="IPR020846">
    <property type="entry name" value="MFS_dom"/>
</dbReference>
<dbReference type="PROSITE" id="PS50850">
    <property type="entry name" value="MFS"/>
    <property type="match status" value="1"/>
</dbReference>
<evidence type="ECO:0000259" key="6">
    <source>
        <dbReference type="PROSITE" id="PS50850"/>
    </source>
</evidence>
<dbReference type="SUPFAM" id="SSF103473">
    <property type="entry name" value="MFS general substrate transporter"/>
    <property type="match status" value="1"/>
</dbReference>
<comment type="subcellular location">
    <subcellularLocation>
        <location evidence="1">Cell membrane</location>
        <topology evidence="1">Multi-pass membrane protein</topology>
    </subcellularLocation>
</comment>
<evidence type="ECO:0000256" key="2">
    <source>
        <dbReference type="ARBA" id="ARBA00022692"/>
    </source>
</evidence>
<dbReference type="Gene3D" id="1.20.1250.20">
    <property type="entry name" value="MFS general substrate transporter like domains"/>
    <property type="match status" value="1"/>
</dbReference>
<evidence type="ECO:0000313" key="7">
    <source>
        <dbReference type="EMBL" id="SPT55553.1"/>
    </source>
</evidence>
<keyword evidence="8" id="KW-1185">Reference proteome</keyword>
<evidence type="ECO:0000256" key="4">
    <source>
        <dbReference type="ARBA" id="ARBA00023136"/>
    </source>
</evidence>
<feature type="transmembrane region" description="Helical" evidence="5">
    <location>
        <begin position="307"/>
        <end position="326"/>
    </location>
</feature>
<feature type="transmembrane region" description="Helical" evidence="5">
    <location>
        <begin position="332"/>
        <end position="352"/>
    </location>
</feature>
<feature type="transmembrane region" description="Helical" evidence="5">
    <location>
        <begin position="234"/>
        <end position="254"/>
    </location>
</feature>
<feature type="transmembrane region" description="Helical" evidence="5">
    <location>
        <begin position="190"/>
        <end position="213"/>
    </location>
</feature>
<dbReference type="Pfam" id="PF07690">
    <property type="entry name" value="MFS_1"/>
    <property type="match status" value="1"/>
</dbReference>
<feature type="transmembrane region" description="Helical" evidence="5">
    <location>
        <begin position="364"/>
        <end position="386"/>
    </location>
</feature>
<evidence type="ECO:0000256" key="3">
    <source>
        <dbReference type="ARBA" id="ARBA00022989"/>
    </source>
</evidence>
<sequence>MLSMLTQERHANDLSRGHRFFLLVLVSIGSSIIYTPVYLQYVFEDPLGKALIASGGATTDNVTTVMGTLLSAYAITALVCYLPSGIVADIVRVRTLSWVGFGLTALLTFWYAMFPSLFTIRLLFVAMGISTILIWWGIRYKLVRLVSEEDGYSRNIGLSYAFYGLAGLILGFFNSWLVTHLASQGDIIPMRVLLFILGGIIMFLAVLSFLFIPKFAGEIGSSEGGFEVKQLGQVLINPVVWLAAATLFFVYFFYTGVNQTTGYMKDVMFLAPAVVTMVATVRTYGVSLLSAPIFGGVAEKVGSPSRVIACGSIIAGLLFGVFVFLPSGANPFVTAALVIVLAFMANGVFGIVSSQLTEGKINPAVFGTASGLLSVIGFLPDTFSYTWFGSIRDAAGDDKAGAFRQIFMILGGTAILAALCAIALLLVVRARAKKTEQN</sequence>
<dbReference type="AlphaFoldDB" id="A0A2X0U099"/>
<evidence type="ECO:0000256" key="1">
    <source>
        <dbReference type="ARBA" id="ARBA00004651"/>
    </source>
</evidence>
<gene>
    <name evidence="7" type="primary">yqcE</name>
    <name evidence="7" type="ORF">NCTC9935_01059</name>
</gene>
<evidence type="ECO:0000313" key="8">
    <source>
        <dbReference type="Proteomes" id="UP000250192"/>
    </source>
</evidence>
<keyword evidence="4 5" id="KW-0472">Membrane</keyword>
<dbReference type="EMBL" id="UAPR01000003">
    <property type="protein sequence ID" value="SPT55553.1"/>
    <property type="molecule type" value="Genomic_DNA"/>
</dbReference>
<feature type="transmembrane region" description="Helical" evidence="5">
    <location>
        <begin position="118"/>
        <end position="138"/>
    </location>
</feature>
<protein>
    <submittedName>
        <fullName evidence="7">Inner membrane protein yqcE</fullName>
    </submittedName>
</protein>
<feature type="transmembrane region" description="Helical" evidence="5">
    <location>
        <begin position="406"/>
        <end position="428"/>
    </location>
</feature>
<dbReference type="InterPro" id="IPR011701">
    <property type="entry name" value="MFS"/>
</dbReference>
<keyword evidence="2 5" id="KW-0812">Transmembrane</keyword>
<dbReference type="GO" id="GO:0022857">
    <property type="term" value="F:transmembrane transporter activity"/>
    <property type="evidence" value="ECO:0007669"/>
    <property type="project" value="InterPro"/>
</dbReference>
<keyword evidence="3 5" id="KW-1133">Transmembrane helix</keyword>
<organism evidence="7 8">
    <name type="scientific">Schaalia odontolytica</name>
    <dbReference type="NCBI Taxonomy" id="1660"/>
    <lineage>
        <taxon>Bacteria</taxon>
        <taxon>Bacillati</taxon>
        <taxon>Actinomycetota</taxon>
        <taxon>Actinomycetes</taxon>
        <taxon>Actinomycetales</taxon>
        <taxon>Actinomycetaceae</taxon>
        <taxon>Schaalia</taxon>
    </lineage>
</organism>
<dbReference type="InterPro" id="IPR036259">
    <property type="entry name" value="MFS_trans_sf"/>
</dbReference>
<accession>A0A2X0U099</accession>
<dbReference type="CDD" id="cd06174">
    <property type="entry name" value="MFS"/>
    <property type="match status" value="1"/>
</dbReference>
<feature type="transmembrane region" description="Helical" evidence="5">
    <location>
        <begin position="20"/>
        <end position="43"/>
    </location>
</feature>
<feature type="domain" description="Major facilitator superfamily (MFS) profile" evidence="6">
    <location>
        <begin position="22"/>
        <end position="429"/>
    </location>
</feature>
<proteinExistence type="predicted"/>
<dbReference type="Proteomes" id="UP000250192">
    <property type="component" value="Unassembled WGS sequence"/>
</dbReference>
<feature type="transmembrane region" description="Helical" evidence="5">
    <location>
        <begin position="158"/>
        <end position="178"/>
    </location>
</feature>
<dbReference type="GO" id="GO:0005886">
    <property type="term" value="C:plasma membrane"/>
    <property type="evidence" value="ECO:0007669"/>
    <property type="project" value="UniProtKB-SubCell"/>
</dbReference>
<name>A0A2X0U099_9ACTO</name>